<reference evidence="4" key="1">
    <citation type="submission" date="2021-01" db="EMBL/GenBank/DDBJ databases">
        <authorList>
            <person name="Corre E."/>
            <person name="Pelletier E."/>
            <person name="Niang G."/>
            <person name="Scheremetjew M."/>
            <person name="Finn R."/>
            <person name="Kale V."/>
            <person name="Holt S."/>
            <person name="Cochrane G."/>
            <person name="Meng A."/>
            <person name="Brown T."/>
            <person name="Cohen L."/>
        </authorList>
    </citation>
    <scope>NUCLEOTIDE SEQUENCE</scope>
    <source>
        <strain evidence="4">CCMP1374</strain>
    </source>
</reference>
<feature type="chain" id="PRO_5031359509" description="Fatty acid hydroxylase domain-containing protein" evidence="2">
    <location>
        <begin position="24"/>
        <end position="370"/>
    </location>
</feature>
<protein>
    <recommendedName>
        <fullName evidence="3">Fatty acid hydroxylase domain-containing protein</fullName>
    </recommendedName>
</protein>
<organism evidence="4">
    <name type="scientific">Phaeocystis antarctica</name>
    <dbReference type="NCBI Taxonomy" id="33657"/>
    <lineage>
        <taxon>Eukaryota</taxon>
        <taxon>Haptista</taxon>
        <taxon>Haptophyta</taxon>
        <taxon>Prymnesiophyceae</taxon>
        <taxon>Phaeocystales</taxon>
        <taxon>Phaeocystaceae</taxon>
        <taxon>Phaeocystis</taxon>
    </lineage>
</organism>
<dbReference type="EMBL" id="HBEP01026825">
    <property type="protein sequence ID" value="CAD8499315.1"/>
    <property type="molecule type" value="Transcribed_RNA"/>
</dbReference>
<keyword evidence="1" id="KW-0812">Transmembrane</keyword>
<name>A0A7S0EZL4_9EUKA</name>
<dbReference type="GO" id="GO:0008610">
    <property type="term" value="P:lipid biosynthetic process"/>
    <property type="evidence" value="ECO:0007669"/>
    <property type="project" value="InterPro"/>
</dbReference>
<gene>
    <name evidence="4" type="ORF">PANT1444_LOCUS15269</name>
</gene>
<proteinExistence type="predicted"/>
<feature type="domain" description="Fatty acid hydroxylase" evidence="3">
    <location>
        <begin position="228"/>
        <end position="353"/>
    </location>
</feature>
<evidence type="ECO:0000259" key="3">
    <source>
        <dbReference type="Pfam" id="PF04116"/>
    </source>
</evidence>
<feature type="transmembrane region" description="Helical" evidence="1">
    <location>
        <begin position="204"/>
        <end position="226"/>
    </location>
</feature>
<keyword evidence="1" id="KW-0472">Membrane</keyword>
<sequence length="370" mass="40634">MLKYGSHATYCALLYALLSRVESAALQQPTENEPGMLASFFRAFVYINITLLCAAVFAFDIYGVRYSRLSDALAPPPLGLLLRGVFLYGMALAANVSLCLVGMWAHRVVFGFPLRYELAGSAALLVAYNVSNLWYNATASERLRPFWEEKGLDLARHQRWSLALGNMGLGFRLFKRVLVYAASVAVSPSVPSVAQLAPGWEHPVAWLGCSSATAWAVALVVLLTPLTAAAQLFQFHCAHTWLHSNAALYRLVHKVHHLARYPIPSDSGTESPLEFALSEITLLSCFVPLALWLPGEAMAMRWQRDGHTFELGNEQLRAAGDKTLGDGPVYHMLHHAKNVGNMSIEPFDKMFGTLIDSSKIAAWVMPAKGG</sequence>
<evidence type="ECO:0000256" key="1">
    <source>
        <dbReference type="SAM" id="Phobius"/>
    </source>
</evidence>
<dbReference type="GO" id="GO:0016491">
    <property type="term" value="F:oxidoreductase activity"/>
    <property type="evidence" value="ECO:0007669"/>
    <property type="project" value="InterPro"/>
</dbReference>
<feature type="signal peptide" evidence="2">
    <location>
        <begin position="1"/>
        <end position="23"/>
    </location>
</feature>
<dbReference type="AlphaFoldDB" id="A0A7S0EZL4"/>
<dbReference type="Pfam" id="PF04116">
    <property type="entry name" value="FA_hydroxylase"/>
    <property type="match status" value="1"/>
</dbReference>
<keyword evidence="1" id="KW-1133">Transmembrane helix</keyword>
<evidence type="ECO:0000313" key="4">
    <source>
        <dbReference type="EMBL" id="CAD8499315.1"/>
    </source>
</evidence>
<feature type="transmembrane region" description="Helical" evidence="1">
    <location>
        <begin position="177"/>
        <end position="198"/>
    </location>
</feature>
<evidence type="ECO:0000256" key="2">
    <source>
        <dbReference type="SAM" id="SignalP"/>
    </source>
</evidence>
<dbReference type="InterPro" id="IPR006694">
    <property type="entry name" value="Fatty_acid_hydroxylase"/>
</dbReference>
<feature type="transmembrane region" description="Helical" evidence="1">
    <location>
        <begin position="39"/>
        <end position="64"/>
    </location>
</feature>
<accession>A0A7S0EZL4</accession>
<dbReference type="GO" id="GO:0005506">
    <property type="term" value="F:iron ion binding"/>
    <property type="evidence" value="ECO:0007669"/>
    <property type="project" value="InterPro"/>
</dbReference>
<keyword evidence="2" id="KW-0732">Signal</keyword>
<feature type="transmembrane region" description="Helical" evidence="1">
    <location>
        <begin position="85"/>
        <end position="106"/>
    </location>
</feature>